<reference evidence="3" key="2">
    <citation type="submission" date="2020-12" db="UniProtKB">
        <authorList>
            <consortium name="WormBaseParasite"/>
        </authorList>
    </citation>
    <scope>IDENTIFICATION</scope>
</reference>
<organism evidence="1">
    <name type="scientific">Strongyloides ratti</name>
    <name type="common">Parasitic roundworm</name>
    <dbReference type="NCBI Taxonomy" id="34506"/>
    <lineage>
        <taxon>Eukaryota</taxon>
        <taxon>Metazoa</taxon>
        <taxon>Ecdysozoa</taxon>
        <taxon>Nematoda</taxon>
        <taxon>Chromadorea</taxon>
        <taxon>Rhabditida</taxon>
        <taxon>Tylenchina</taxon>
        <taxon>Panagrolaimomorpha</taxon>
        <taxon>Strongyloidoidea</taxon>
        <taxon>Strongyloididae</taxon>
        <taxon>Strongyloides</taxon>
    </lineage>
</organism>
<evidence type="ECO:0000313" key="1">
    <source>
        <dbReference type="EMBL" id="CEF64798.1"/>
    </source>
</evidence>
<gene>
    <name evidence="1 3 4" type="ORF">SRAE_1000305100</name>
</gene>
<dbReference type="EMBL" id="LN609528">
    <property type="protein sequence ID" value="CEF64798.1"/>
    <property type="molecule type" value="Genomic_DNA"/>
</dbReference>
<sequence>MFNDNSHRIGKIPLCKASETVSNILNQLLSQNVKLDDYKINLSISIGKYHDSENSSYLKTNYSKVKPSTGTISYSKFSETKDVKKNCLICKKAFKMDSSVE</sequence>
<proteinExistence type="predicted"/>
<reference evidence="1 2" key="1">
    <citation type="submission" date="2014-09" db="EMBL/GenBank/DDBJ databases">
        <authorList>
            <person name="Martin A.A."/>
        </authorList>
    </citation>
    <scope>NUCLEOTIDE SEQUENCE</scope>
    <source>
        <strain evidence="2">ED321</strain>
        <strain evidence="1">ED321 Heterogonic</strain>
    </source>
</reference>
<evidence type="ECO:0000313" key="4">
    <source>
        <dbReference type="WormBase" id="SRAE_1000305100"/>
    </source>
</evidence>
<dbReference type="CTD" id="36377163"/>
<dbReference type="AlphaFoldDB" id="A0A090L9K1"/>
<dbReference type="WBParaSite" id="SRAE_1000305100.1">
    <property type="protein sequence ID" value="SRAE_1000305100.1"/>
    <property type="gene ID" value="WBGene00259668"/>
</dbReference>
<name>A0A090L9K1_STRRB</name>
<accession>A0A090L9K1</accession>
<protein>
    <submittedName>
        <fullName evidence="1 3">Uncharacterized protein</fullName>
    </submittedName>
</protein>
<evidence type="ECO:0000313" key="2">
    <source>
        <dbReference type="Proteomes" id="UP000035682"/>
    </source>
</evidence>
<dbReference type="GeneID" id="36377163"/>
<dbReference type="RefSeq" id="XP_024503999.1">
    <property type="nucleotide sequence ID" value="XM_024650198.1"/>
</dbReference>
<evidence type="ECO:0000313" key="3">
    <source>
        <dbReference type="WBParaSite" id="SRAE_1000305100.1"/>
    </source>
</evidence>
<dbReference type="Proteomes" id="UP000035682">
    <property type="component" value="Unplaced"/>
</dbReference>
<keyword evidence="2" id="KW-1185">Reference proteome</keyword>
<dbReference type="WormBase" id="SRAE_1000305100">
    <property type="protein sequence ID" value="SRP02008"/>
    <property type="gene ID" value="WBGene00259668"/>
</dbReference>